<gene>
    <name evidence="2" type="ORF">D0Y96_05145</name>
</gene>
<evidence type="ECO:0000313" key="3">
    <source>
        <dbReference type="Proteomes" id="UP000264702"/>
    </source>
</evidence>
<sequence>MAASSGAAAGGGSPVSSGISAQADSSISGHISVSVGGAVSEAVDAGTVSSGHGRRGSHGAEHGWQPSKMQGAAGEEISGFSTTAFAAGGRQSGIAGMREFSGAALDIPDTSGISGATSAGESLPSSGAGASGSSEALLGFPDSTRMVVSASPSLSAGSQPLFGFDPGVATGGMTDFANSTFLNPTLHARRISGGARGADLDQKIAALWKRYEFGIGASSKLSSNGLVQMSPLQQFQQQRNIRKNYGIYGAAIAQHLSEQEQLH</sequence>
<evidence type="ECO:0000313" key="2">
    <source>
        <dbReference type="EMBL" id="RFU17530.1"/>
    </source>
</evidence>
<dbReference type="Proteomes" id="UP000264702">
    <property type="component" value="Unassembled WGS sequence"/>
</dbReference>
<dbReference type="EMBL" id="QVQT01000002">
    <property type="protein sequence ID" value="RFU17530.1"/>
    <property type="molecule type" value="Genomic_DNA"/>
</dbReference>
<proteinExistence type="predicted"/>
<reference evidence="2 3" key="1">
    <citation type="submission" date="2018-08" db="EMBL/GenBank/DDBJ databases">
        <title>Acidipila sp. 4G-K13, an acidobacterium isolated from forest soil.</title>
        <authorList>
            <person name="Gao Z.-H."/>
            <person name="Qiu L.-H."/>
        </authorList>
    </citation>
    <scope>NUCLEOTIDE SEQUENCE [LARGE SCALE GENOMIC DNA]</scope>
    <source>
        <strain evidence="2 3">4G-K13</strain>
    </source>
</reference>
<evidence type="ECO:0000256" key="1">
    <source>
        <dbReference type="SAM" id="MobiDB-lite"/>
    </source>
</evidence>
<feature type="compositionally biased region" description="Low complexity" evidence="1">
    <location>
        <begin position="118"/>
        <end position="134"/>
    </location>
</feature>
<keyword evidence="3" id="KW-1185">Reference proteome</keyword>
<feature type="region of interest" description="Disordered" evidence="1">
    <location>
        <begin position="1"/>
        <end position="22"/>
    </location>
</feature>
<protein>
    <submittedName>
        <fullName evidence="2">Uncharacterized protein</fullName>
    </submittedName>
</protein>
<comment type="caution">
    <text evidence="2">The sequence shown here is derived from an EMBL/GenBank/DDBJ whole genome shotgun (WGS) entry which is preliminary data.</text>
</comment>
<dbReference type="AlphaFoldDB" id="A0A372IRF7"/>
<accession>A0A372IRF7</accession>
<feature type="region of interest" description="Disordered" evidence="1">
    <location>
        <begin position="112"/>
        <end position="134"/>
    </location>
</feature>
<feature type="region of interest" description="Disordered" evidence="1">
    <location>
        <begin position="46"/>
        <end position="73"/>
    </location>
</feature>
<name>A0A372IRF7_9BACT</name>
<organism evidence="2 3">
    <name type="scientific">Paracidobacterium acidisoli</name>
    <dbReference type="NCBI Taxonomy" id="2303751"/>
    <lineage>
        <taxon>Bacteria</taxon>
        <taxon>Pseudomonadati</taxon>
        <taxon>Acidobacteriota</taxon>
        <taxon>Terriglobia</taxon>
        <taxon>Terriglobales</taxon>
        <taxon>Acidobacteriaceae</taxon>
        <taxon>Paracidobacterium</taxon>
    </lineage>
</organism>